<protein>
    <submittedName>
        <fullName evidence="2">Uncharacterized protein</fullName>
    </submittedName>
</protein>
<evidence type="ECO:0000256" key="1">
    <source>
        <dbReference type="SAM" id="MobiDB-lite"/>
    </source>
</evidence>
<reference evidence="2" key="1">
    <citation type="submission" date="2014-12" db="EMBL/GenBank/DDBJ databases">
        <title>Insight into the proteome of Arion vulgaris.</title>
        <authorList>
            <person name="Aradska J."/>
            <person name="Bulat T."/>
            <person name="Smidak R."/>
            <person name="Sarate P."/>
            <person name="Gangsoo J."/>
            <person name="Sialana F."/>
            <person name="Bilban M."/>
            <person name="Lubec G."/>
        </authorList>
    </citation>
    <scope>NUCLEOTIDE SEQUENCE</scope>
    <source>
        <tissue evidence="2">Skin</tissue>
    </source>
</reference>
<dbReference type="EMBL" id="HACG01034802">
    <property type="protein sequence ID" value="CEK81667.1"/>
    <property type="molecule type" value="Transcribed_RNA"/>
</dbReference>
<dbReference type="AlphaFoldDB" id="A0A0B7AM06"/>
<feature type="compositionally biased region" description="Pro residues" evidence="1">
    <location>
        <begin position="126"/>
        <end position="135"/>
    </location>
</feature>
<evidence type="ECO:0000313" key="2">
    <source>
        <dbReference type="EMBL" id="CEK81667.1"/>
    </source>
</evidence>
<feature type="non-terminal residue" evidence="2">
    <location>
        <position position="1"/>
    </location>
</feature>
<organism evidence="2">
    <name type="scientific">Arion vulgaris</name>
    <dbReference type="NCBI Taxonomy" id="1028688"/>
    <lineage>
        <taxon>Eukaryota</taxon>
        <taxon>Metazoa</taxon>
        <taxon>Spiralia</taxon>
        <taxon>Lophotrochozoa</taxon>
        <taxon>Mollusca</taxon>
        <taxon>Gastropoda</taxon>
        <taxon>Heterobranchia</taxon>
        <taxon>Euthyneura</taxon>
        <taxon>Panpulmonata</taxon>
        <taxon>Eupulmonata</taxon>
        <taxon>Stylommatophora</taxon>
        <taxon>Helicina</taxon>
        <taxon>Arionoidea</taxon>
        <taxon>Arionidae</taxon>
        <taxon>Arion</taxon>
    </lineage>
</organism>
<accession>A0A0B7AM06</accession>
<feature type="region of interest" description="Disordered" evidence="1">
    <location>
        <begin position="67"/>
        <end position="135"/>
    </location>
</feature>
<gene>
    <name evidence="2" type="primary">ORF127341</name>
</gene>
<sequence>SDEYKDSQGLMMHECVGFTVPESMLVKIKEQMNLLRSDSSKTSFSRSPSEFGEIAHPKMLPFSTFTDSNVKEETMASPADNEEMDFLSSADNDDRQPSSGISPFTVAGGYEDGVSPSPSELDPIDDPPPVSSFFT</sequence>
<proteinExistence type="predicted"/>
<name>A0A0B7AM06_9EUPU</name>